<dbReference type="EMBL" id="CACSIP010000012">
    <property type="protein sequence ID" value="CAA0109984.1"/>
    <property type="molecule type" value="Genomic_DNA"/>
</dbReference>
<keyword evidence="1" id="KW-0472">Membrane</keyword>
<organism evidence="2 3">
    <name type="scientific">Mycolicibacterium vanbaalenii</name>
    <name type="common">Mycobacterium vanbaalenii</name>
    <dbReference type="NCBI Taxonomy" id="110539"/>
    <lineage>
        <taxon>Bacteria</taxon>
        <taxon>Bacillati</taxon>
        <taxon>Actinomycetota</taxon>
        <taxon>Actinomycetes</taxon>
        <taxon>Mycobacteriales</taxon>
        <taxon>Mycobacteriaceae</taxon>
        <taxon>Mycolicibacterium</taxon>
    </lineage>
</organism>
<accession>A0A5S9PZ35</accession>
<dbReference type="AlphaFoldDB" id="A0A5S9PZ35"/>
<protein>
    <recommendedName>
        <fullName evidence="4">Transmembrane protein</fullName>
    </recommendedName>
</protein>
<keyword evidence="1" id="KW-0812">Transmembrane</keyword>
<evidence type="ECO:0000313" key="2">
    <source>
        <dbReference type="EMBL" id="CAA0109984.1"/>
    </source>
</evidence>
<evidence type="ECO:0008006" key="4">
    <source>
        <dbReference type="Google" id="ProtNLM"/>
    </source>
</evidence>
<keyword evidence="3" id="KW-1185">Reference proteome</keyword>
<evidence type="ECO:0000256" key="1">
    <source>
        <dbReference type="SAM" id="Phobius"/>
    </source>
</evidence>
<dbReference type="RefSeq" id="WP_159230174.1">
    <property type="nucleotide sequence ID" value="NZ_CACSIP010000012.1"/>
</dbReference>
<feature type="transmembrane region" description="Helical" evidence="1">
    <location>
        <begin position="45"/>
        <end position="66"/>
    </location>
</feature>
<reference evidence="2 3" key="1">
    <citation type="submission" date="2019-11" db="EMBL/GenBank/DDBJ databases">
        <authorList>
            <person name="Holert J."/>
        </authorList>
    </citation>
    <scope>NUCLEOTIDE SEQUENCE [LARGE SCALE GENOMIC DNA]</scope>
    <source>
        <strain evidence="2">BC8_1</strain>
    </source>
</reference>
<gene>
    <name evidence="2" type="ORF">AELLOGFF_00767</name>
</gene>
<name>A0A5S9PZ35_MYCVN</name>
<keyword evidence="1" id="KW-1133">Transmembrane helix</keyword>
<feature type="transmembrane region" description="Helical" evidence="1">
    <location>
        <begin position="78"/>
        <end position="95"/>
    </location>
</feature>
<proteinExistence type="predicted"/>
<dbReference type="Proteomes" id="UP000430146">
    <property type="component" value="Unassembled WGS sequence"/>
</dbReference>
<sequence length="131" mass="14137">MTDPSPVPPTRPRLVDIAYWCWLLAGILLVAFGLLLGSTRGDIPLFLRGFGILFAVSGLVLGFFAGKMRNGHPGFRRAALGLALGLVVLLVMFTLVSRGGVWLIVMIPTAAGAILLTRPDARAFYEQEGRE</sequence>
<feature type="transmembrane region" description="Helical" evidence="1">
    <location>
        <begin position="17"/>
        <end position="39"/>
    </location>
</feature>
<evidence type="ECO:0000313" key="3">
    <source>
        <dbReference type="Proteomes" id="UP000430146"/>
    </source>
</evidence>
<dbReference type="OrthoDB" id="4464283at2"/>